<dbReference type="InterPro" id="IPR050437">
    <property type="entry name" value="Ribos_protein_bS1-like"/>
</dbReference>
<dbReference type="SUPFAM" id="SSF50249">
    <property type="entry name" value="Nucleic acid-binding proteins"/>
    <property type="match status" value="2"/>
</dbReference>
<dbReference type="RefSeq" id="WP_346124802.1">
    <property type="nucleotide sequence ID" value="NZ_BAAAXC010000015.1"/>
</dbReference>
<dbReference type="InterPro" id="IPR012340">
    <property type="entry name" value="NA-bd_OB-fold"/>
</dbReference>
<comment type="caution">
    <text evidence="5">The sequence shown here is derived from an EMBL/GenBank/DDBJ whole genome shotgun (WGS) entry which is preliminary data.</text>
</comment>
<dbReference type="CDD" id="cd05688">
    <property type="entry name" value="S1_RPS1_repeat_ec3"/>
    <property type="match status" value="1"/>
</dbReference>
<dbReference type="SMART" id="SM00316">
    <property type="entry name" value="S1"/>
    <property type="match status" value="2"/>
</dbReference>
<feature type="domain" description="S1 motif" evidence="4">
    <location>
        <begin position="20"/>
        <end position="88"/>
    </location>
</feature>
<keyword evidence="2" id="KW-0689">Ribosomal protein</keyword>
<keyword evidence="3" id="KW-0687">Ribonucleoprotein</keyword>
<evidence type="ECO:0000256" key="1">
    <source>
        <dbReference type="ARBA" id="ARBA00006767"/>
    </source>
</evidence>
<dbReference type="InterPro" id="IPR003029">
    <property type="entry name" value="S1_domain"/>
</dbReference>
<organism evidence="5 6">
    <name type="scientific">Nonomuraea roseola</name>
    <dbReference type="NCBI Taxonomy" id="46179"/>
    <lineage>
        <taxon>Bacteria</taxon>
        <taxon>Bacillati</taxon>
        <taxon>Actinomycetota</taxon>
        <taxon>Actinomycetes</taxon>
        <taxon>Streptosporangiales</taxon>
        <taxon>Streptosporangiaceae</taxon>
        <taxon>Nonomuraea</taxon>
    </lineage>
</organism>
<gene>
    <name evidence="5" type="ORF">ACFFRN_27325</name>
</gene>
<accession>A0ABV5Q4B6</accession>
<protein>
    <submittedName>
        <fullName evidence="5">S1 RNA-binding domain-containing protein</fullName>
    </submittedName>
</protein>
<name>A0ABV5Q4B6_9ACTN</name>
<dbReference type="Gene3D" id="2.40.50.140">
    <property type="entry name" value="Nucleic acid-binding proteins"/>
    <property type="match status" value="2"/>
</dbReference>
<evidence type="ECO:0000256" key="3">
    <source>
        <dbReference type="ARBA" id="ARBA00023274"/>
    </source>
</evidence>
<keyword evidence="6" id="KW-1185">Reference proteome</keyword>
<feature type="domain" description="S1 motif" evidence="4">
    <location>
        <begin position="104"/>
        <end position="167"/>
    </location>
</feature>
<sequence length="167" mass="18489">MVDEGDPKDVVEILRSFELGQVCRGVVSSIKPFGVFVDLGDVDGMVNMAELSWRRFDDPSEVVEVGQEIVVMVLDVDLERERMSLSLKALQDDPLVELTRTRLGAVLRAPVTKVIPFGVFVEIGDGIEGLVHISEFPDGELPSEGHELLVRIADINLGRHRTRLELA</sequence>
<dbReference type="PROSITE" id="PS50126">
    <property type="entry name" value="S1"/>
    <property type="match status" value="2"/>
</dbReference>
<evidence type="ECO:0000313" key="5">
    <source>
        <dbReference type="EMBL" id="MFB9530327.1"/>
    </source>
</evidence>
<evidence type="ECO:0000256" key="2">
    <source>
        <dbReference type="ARBA" id="ARBA00022980"/>
    </source>
</evidence>
<dbReference type="Proteomes" id="UP001589646">
    <property type="component" value="Unassembled WGS sequence"/>
</dbReference>
<evidence type="ECO:0000259" key="4">
    <source>
        <dbReference type="PROSITE" id="PS50126"/>
    </source>
</evidence>
<dbReference type="Pfam" id="PF00575">
    <property type="entry name" value="S1"/>
    <property type="match status" value="2"/>
</dbReference>
<dbReference type="PANTHER" id="PTHR10724:SF7">
    <property type="entry name" value="SMALL RIBOSOMAL SUBUNIT PROTEIN BS1C"/>
    <property type="match status" value="1"/>
</dbReference>
<proteinExistence type="inferred from homology"/>
<evidence type="ECO:0000313" key="6">
    <source>
        <dbReference type="Proteomes" id="UP001589646"/>
    </source>
</evidence>
<dbReference type="EMBL" id="JBHMCE010000008">
    <property type="protein sequence ID" value="MFB9530327.1"/>
    <property type="molecule type" value="Genomic_DNA"/>
</dbReference>
<reference evidence="5 6" key="1">
    <citation type="submission" date="2024-09" db="EMBL/GenBank/DDBJ databases">
        <authorList>
            <person name="Sun Q."/>
            <person name="Mori K."/>
        </authorList>
    </citation>
    <scope>NUCLEOTIDE SEQUENCE [LARGE SCALE GENOMIC DNA]</scope>
    <source>
        <strain evidence="5 6">JCM 3323</strain>
    </source>
</reference>
<dbReference type="PANTHER" id="PTHR10724">
    <property type="entry name" value="30S RIBOSOMAL PROTEIN S1"/>
    <property type="match status" value="1"/>
</dbReference>
<comment type="similarity">
    <text evidence="1">Belongs to the bacterial ribosomal protein bS1 family.</text>
</comment>